<dbReference type="GO" id="GO:0008360">
    <property type="term" value="P:regulation of cell shape"/>
    <property type="evidence" value="ECO:0007669"/>
    <property type="project" value="UniProtKB-KW"/>
</dbReference>
<evidence type="ECO:0000259" key="10">
    <source>
        <dbReference type="Pfam" id="PF08245"/>
    </source>
</evidence>
<protein>
    <submittedName>
        <fullName evidence="11">UDP-N-acetylmuramoylalanyl-D-glutamate--2,6-diaminopimelate ligase</fullName>
        <ecNumber evidence="11">6.3.2.13</ecNumber>
    </submittedName>
</protein>
<keyword evidence="2" id="KW-0963">Cytoplasm</keyword>
<dbReference type="GO" id="GO:0071555">
    <property type="term" value="P:cell wall organization"/>
    <property type="evidence" value="ECO:0007669"/>
    <property type="project" value="UniProtKB-KW"/>
</dbReference>
<dbReference type="GO" id="GO:0051301">
    <property type="term" value="P:cell division"/>
    <property type="evidence" value="ECO:0007669"/>
    <property type="project" value="InterPro"/>
</dbReference>
<dbReference type="Gene3D" id="3.90.190.20">
    <property type="entry name" value="Mur ligase, C-terminal domain"/>
    <property type="match status" value="1"/>
</dbReference>
<keyword evidence="8" id="KW-0961">Cell wall biogenesis/degradation</keyword>
<dbReference type="HAMAP" id="MF_00208">
    <property type="entry name" value="MurE"/>
    <property type="match status" value="1"/>
</dbReference>
<dbReference type="Pfam" id="PF02875">
    <property type="entry name" value="Mur_ligase_C"/>
    <property type="match status" value="1"/>
</dbReference>
<evidence type="ECO:0000256" key="7">
    <source>
        <dbReference type="ARBA" id="ARBA00022984"/>
    </source>
</evidence>
<dbReference type="GO" id="GO:0009252">
    <property type="term" value="P:peptidoglycan biosynthetic process"/>
    <property type="evidence" value="ECO:0007669"/>
    <property type="project" value="UniProtKB-KW"/>
</dbReference>
<dbReference type="Gene3D" id="3.40.1190.10">
    <property type="entry name" value="Mur-like, catalytic domain"/>
    <property type="match status" value="1"/>
</dbReference>
<dbReference type="GO" id="GO:0005524">
    <property type="term" value="F:ATP binding"/>
    <property type="evidence" value="ECO:0007669"/>
    <property type="project" value="UniProtKB-KW"/>
</dbReference>
<dbReference type="PANTHER" id="PTHR23135">
    <property type="entry name" value="MUR LIGASE FAMILY MEMBER"/>
    <property type="match status" value="1"/>
</dbReference>
<evidence type="ECO:0000256" key="1">
    <source>
        <dbReference type="ARBA" id="ARBA00005898"/>
    </source>
</evidence>
<dbReference type="PANTHER" id="PTHR23135:SF4">
    <property type="entry name" value="UDP-N-ACETYLMURAMOYL-L-ALANYL-D-GLUTAMATE--2,6-DIAMINOPIMELATE LIGASE MURE HOMOLOG, CHLOROPLASTIC"/>
    <property type="match status" value="1"/>
</dbReference>
<dbReference type="GO" id="GO:0005737">
    <property type="term" value="C:cytoplasm"/>
    <property type="evidence" value="ECO:0007669"/>
    <property type="project" value="InterPro"/>
</dbReference>
<sequence>EQQRWLDEHPHTVCFVVKDIAMSLGRFSDWFYEHPSQRIRVVGITGTNGKTSTAFYTAQLLDALGKKTALIGTLGNGVFMQGTIQTRVDTRNTTPDAVSVHRLLAEFASQGVDWVMMEVSSHALELGRVSGVVFDTVVLTQVTRDHMDFHGTLEAYQQAKKKLFTDYPARVKVLNAKDGVGQELITMQQRLNSENQHSALLWTYSVEGADQKTMPSCHVSAYSLVLNPHGMQFQLGGTAIHKGGGGINKPILVPLLGAFNVENILCALSIVLAGEKQATKKEGWQTLVEALLTLQAVSGRMQSIHLPSSFPTVLVDFAHTPDALEQVLTAVKQHVSANTKGRLWVVFGCGGNRDQGKRPFMAQVAERIADEIMVTSDNPRFESPEKIIEQIMDGFQHDSVHVILDRAEAIQQVVLQATPDDVVLIAGKGHEDYQEIKGVKVPFRDEQVVLGVNK</sequence>
<dbReference type="EC" id="6.3.2.13" evidence="11"/>
<dbReference type="InterPro" id="IPR005761">
    <property type="entry name" value="UDP-N-AcMur-Glu-dNH2Pim_ligase"/>
</dbReference>
<comment type="similarity">
    <text evidence="1">Belongs to the MurCDEF family. MurE subfamily.</text>
</comment>
<dbReference type="SUPFAM" id="SSF53244">
    <property type="entry name" value="MurD-like peptide ligases, peptide-binding domain"/>
    <property type="match status" value="1"/>
</dbReference>
<reference evidence="11" key="1">
    <citation type="submission" date="2018-06" db="EMBL/GenBank/DDBJ databases">
        <authorList>
            <person name="Zhirakovskaya E."/>
        </authorList>
    </citation>
    <scope>NUCLEOTIDE SEQUENCE</scope>
</reference>
<dbReference type="AlphaFoldDB" id="A0A3B0W049"/>
<keyword evidence="4" id="KW-0547">Nucleotide-binding</keyword>
<dbReference type="GO" id="GO:0004326">
    <property type="term" value="F:tetrahydrofolylpolyglutamate synthase activity"/>
    <property type="evidence" value="ECO:0007669"/>
    <property type="project" value="InterPro"/>
</dbReference>
<dbReference type="InterPro" id="IPR004101">
    <property type="entry name" value="Mur_ligase_C"/>
</dbReference>
<dbReference type="SUPFAM" id="SSF53623">
    <property type="entry name" value="MurD-like peptide ligases, catalytic domain"/>
    <property type="match status" value="1"/>
</dbReference>
<keyword evidence="7" id="KW-0573">Peptidoglycan synthesis</keyword>
<dbReference type="NCBIfam" id="NF001126">
    <property type="entry name" value="PRK00139.1-4"/>
    <property type="match status" value="1"/>
</dbReference>
<proteinExistence type="inferred from homology"/>
<evidence type="ECO:0000256" key="6">
    <source>
        <dbReference type="ARBA" id="ARBA00022960"/>
    </source>
</evidence>
<evidence type="ECO:0000256" key="8">
    <source>
        <dbReference type="ARBA" id="ARBA00023316"/>
    </source>
</evidence>
<keyword evidence="5" id="KW-0067">ATP-binding</keyword>
<feature type="non-terminal residue" evidence="11">
    <location>
        <position position="1"/>
    </location>
</feature>
<evidence type="ECO:0000259" key="9">
    <source>
        <dbReference type="Pfam" id="PF02875"/>
    </source>
</evidence>
<dbReference type="InterPro" id="IPR036565">
    <property type="entry name" value="Mur-like_cat_sf"/>
</dbReference>
<accession>A0A3B0W049</accession>
<name>A0A3B0W049_9ZZZZ</name>
<dbReference type="InterPro" id="IPR018109">
    <property type="entry name" value="Folylpolyglutamate_synth_CS"/>
</dbReference>
<feature type="domain" description="Mur ligase central" evidence="10">
    <location>
        <begin position="44"/>
        <end position="270"/>
    </location>
</feature>
<dbReference type="EMBL" id="UOFB01000344">
    <property type="protein sequence ID" value="VAW49308.1"/>
    <property type="molecule type" value="Genomic_DNA"/>
</dbReference>
<gene>
    <name evidence="11" type="ORF">MNBD_GAMMA04-1229</name>
</gene>
<evidence type="ECO:0000256" key="5">
    <source>
        <dbReference type="ARBA" id="ARBA00022840"/>
    </source>
</evidence>
<dbReference type="InterPro" id="IPR013221">
    <property type="entry name" value="Mur_ligase_cen"/>
</dbReference>
<keyword evidence="3 11" id="KW-0436">Ligase</keyword>
<dbReference type="NCBIfam" id="TIGR01085">
    <property type="entry name" value="murE"/>
    <property type="match status" value="1"/>
</dbReference>
<dbReference type="GO" id="GO:0008765">
    <property type="term" value="F:UDP-N-acetylmuramoylalanyl-D-glutamate-2,6-diaminopimelate ligase activity"/>
    <property type="evidence" value="ECO:0007669"/>
    <property type="project" value="UniProtKB-EC"/>
</dbReference>
<keyword evidence="6" id="KW-0133">Cell shape</keyword>
<organism evidence="11">
    <name type="scientific">hydrothermal vent metagenome</name>
    <dbReference type="NCBI Taxonomy" id="652676"/>
    <lineage>
        <taxon>unclassified sequences</taxon>
        <taxon>metagenomes</taxon>
        <taxon>ecological metagenomes</taxon>
    </lineage>
</organism>
<evidence type="ECO:0000313" key="11">
    <source>
        <dbReference type="EMBL" id="VAW49308.1"/>
    </source>
</evidence>
<evidence type="ECO:0000256" key="4">
    <source>
        <dbReference type="ARBA" id="ARBA00022741"/>
    </source>
</evidence>
<evidence type="ECO:0000256" key="3">
    <source>
        <dbReference type="ARBA" id="ARBA00022598"/>
    </source>
</evidence>
<evidence type="ECO:0000256" key="2">
    <source>
        <dbReference type="ARBA" id="ARBA00022490"/>
    </source>
</evidence>
<dbReference type="PROSITE" id="PS01011">
    <property type="entry name" value="FOLYLPOLYGLU_SYNT_1"/>
    <property type="match status" value="1"/>
</dbReference>
<dbReference type="Pfam" id="PF08245">
    <property type="entry name" value="Mur_ligase_M"/>
    <property type="match status" value="1"/>
</dbReference>
<dbReference type="InterPro" id="IPR036615">
    <property type="entry name" value="Mur_ligase_C_dom_sf"/>
</dbReference>
<feature type="domain" description="Mur ligase C-terminal" evidence="9">
    <location>
        <begin position="299"/>
        <end position="429"/>
    </location>
</feature>